<dbReference type="PANTHER" id="PTHR33154:SF33">
    <property type="entry name" value="TRANSCRIPTIONAL REPRESSOR SDPR"/>
    <property type="match status" value="1"/>
</dbReference>
<dbReference type="NCBIfam" id="NF033788">
    <property type="entry name" value="HTH_metalloreg"/>
    <property type="match status" value="1"/>
</dbReference>
<dbReference type="Gene3D" id="1.10.10.10">
    <property type="entry name" value="Winged helix-like DNA-binding domain superfamily/Winged helix DNA-binding domain"/>
    <property type="match status" value="1"/>
</dbReference>
<dbReference type="RefSeq" id="WP_166180705.1">
    <property type="nucleotide sequence ID" value="NZ_CP045120.1"/>
</dbReference>
<feature type="domain" description="HTH arsR-type" evidence="4">
    <location>
        <begin position="10"/>
        <end position="104"/>
    </location>
</feature>
<reference evidence="5 6" key="1">
    <citation type="submission" date="2019-10" db="EMBL/GenBank/DDBJ databases">
        <title>Rubrobacter sp nov SCSIO 52090 isolated from a deep-sea sediment in the South China Sea.</title>
        <authorList>
            <person name="Chen R.W."/>
        </authorList>
    </citation>
    <scope>NUCLEOTIDE SEQUENCE [LARGE SCALE GENOMIC DNA]</scope>
    <source>
        <strain evidence="5 6">SCSIO 52909</strain>
        <plasmid evidence="5 6">unnamed1</plasmid>
    </source>
</reference>
<dbReference type="PANTHER" id="PTHR33154">
    <property type="entry name" value="TRANSCRIPTIONAL REGULATOR, ARSR FAMILY"/>
    <property type="match status" value="1"/>
</dbReference>
<protein>
    <submittedName>
        <fullName evidence="5">Metalloregulator ArsR/SmtB family transcription factor</fullName>
    </submittedName>
</protein>
<dbReference type="KEGG" id="rub:GBA63_22205"/>
<keyword evidence="5" id="KW-0614">Plasmid</keyword>
<dbReference type="SMART" id="SM00418">
    <property type="entry name" value="HTH_ARSR"/>
    <property type="match status" value="1"/>
</dbReference>
<dbReference type="EMBL" id="CP045120">
    <property type="protein sequence ID" value="QIN85418.1"/>
    <property type="molecule type" value="Genomic_DNA"/>
</dbReference>
<dbReference type="CDD" id="cd00090">
    <property type="entry name" value="HTH_ARSR"/>
    <property type="match status" value="1"/>
</dbReference>
<dbReference type="InterPro" id="IPR001845">
    <property type="entry name" value="HTH_ArsR_DNA-bd_dom"/>
</dbReference>
<keyword evidence="2" id="KW-0238">DNA-binding</keyword>
<keyword evidence="1" id="KW-0805">Transcription regulation</keyword>
<keyword evidence="6" id="KW-1185">Reference proteome</keyword>
<dbReference type="PRINTS" id="PR00778">
    <property type="entry name" value="HTHARSR"/>
</dbReference>
<evidence type="ECO:0000313" key="6">
    <source>
        <dbReference type="Proteomes" id="UP000501452"/>
    </source>
</evidence>
<dbReference type="SUPFAM" id="SSF46785">
    <property type="entry name" value="Winged helix' DNA-binding domain"/>
    <property type="match status" value="1"/>
</dbReference>
<evidence type="ECO:0000256" key="2">
    <source>
        <dbReference type="ARBA" id="ARBA00023125"/>
    </source>
</evidence>
<dbReference type="Pfam" id="PF01022">
    <property type="entry name" value="HTH_5"/>
    <property type="match status" value="1"/>
</dbReference>
<evidence type="ECO:0000313" key="5">
    <source>
        <dbReference type="EMBL" id="QIN85418.1"/>
    </source>
</evidence>
<proteinExistence type="predicted"/>
<organism evidence="5 6">
    <name type="scientific">Rubrobacter tropicus</name>
    <dbReference type="NCBI Taxonomy" id="2653851"/>
    <lineage>
        <taxon>Bacteria</taxon>
        <taxon>Bacillati</taxon>
        <taxon>Actinomycetota</taxon>
        <taxon>Rubrobacteria</taxon>
        <taxon>Rubrobacterales</taxon>
        <taxon>Rubrobacteraceae</taxon>
        <taxon>Rubrobacter</taxon>
    </lineage>
</organism>
<gene>
    <name evidence="5" type="ORF">GBA63_22205</name>
</gene>
<keyword evidence="3" id="KW-0804">Transcription</keyword>
<accession>A0A6G8QG37</accession>
<dbReference type="PROSITE" id="PS50987">
    <property type="entry name" value="HTH_ARSR_2"/>
    <property type="match status" value="1"/>
</dbReference>
<dbReference type="InterPro" id="IPR036388">
    <property type="entry name" value="WH-like_DNA-bd_sf"/>
</dbReference>
<dbReference type="GO" id="GO:0003700">
    <property type="term" value="F:DNA-binding transcription factor activity"/>
    <property type="evidence" value="ECO:0007669"/>
    <property type="project" value="InterPro"/>
</dbReference>
<dbReference type="InterPro" id="IPR011991">
    <property type="entry name" value="ArsR-like_HTH"/>
</dbReference>
<evidence type="ECO:0000259" key="4">
    <source>
        <dbReference type="PROSITE" id="PS50987"/>
    </source>
</evidence>
<dbReference type="Proteomes" id="UP000501452">
    <property type="component" value="Plasmid unnamed1"/>
</dbReference>
<evidence type="ECO:0000256" key="1">
    <source>
        <dbReference type="ARBA" id="ARBA00023015"/>
    </source>
</evidence>
<name>A0A6G8QG37_9ACTN</name>
<geneLocation type="plasmid" evidence="5 6">
    <name>unnamed1</name>
</geneLocation>
<evidence type="ECO:0000256" key="3">
    <source>
        <dbReference type="ARBA" id="ARBA00023163"/>
    </source>
</evidence>
<dbReference type="InterPro" id="IPR051081">
    <property type="entry name" value="HTH_MetalResp_TranReg"/>
</dbReference>
<dbReference type="GO" id="GO:0003677">
    <property type="term" value="F:DNA binding"/>
    <property type="evidence" value="ECO:0007669"/>
    <property type="project" value="UniProtKB-KW"/>
</dbReference>
<dbReference type="InterPro" id="IPR036390">
    <property type="entry name" value="WH_DNA-bd_sf"/>
</dbReference>
<dbReference type="AlphaFoldDB" id="A0A6G8QG37"/>
<sequence>MGNRDEIRQLPEGALGLVAEMFKALSEPMRLRLVQALMEGEKTVSELVEETGGLQANVSKHLGVLLDAGVVGRRKQGLHSYYRITDETVYELCDLVCGSVRERLSADLKGFSTTGTPRA</sequence>